<reference evidence="1" key="1">
    <citation type="submission" date="2014-09" db="EMBL/GenBank/DDBJ databases">
        <authorList>
            <person name="Magalhaes I.L.F."/>
            <person name="Oliveira U."/>
            <person name="Santos F.R."/>
            <person name="Vidigal T.H.D.A."/>
            <person name="Brescovit A.D."/>
            <person name="Santos A.J."/>
        </authorList>
    </citation>
    <scope>NUCLEOTIDE SEQUENCE</scope>
    <source>
        <tissue evidence="1">Shoot tissue taken approximately 20 cm above the soil surface</tissue>
    </source>
</reference>
<dbReference type="EMBL" id="GBRH01268713">
    <property type="protein sequence ID" value="JAD29182.1"/>
    <property type="molecule type" value="Transcribed_RNA"/>
</dbReference>
<proteinExistence type="predicted"/>
<name>A0A0A8Z2W6_ARUDO</name>
<protein>
    <submittedName>
        <fullName evidence="1">Uncharacterized protein</fullName>
    </submittedName>
</protein>
<evidence type="ECO:0000313" key="1">
    <source>
        <dbReference type="EMBL" id="JAD29182.1"/>
    </source>
</evidence>
<reference evidence="1" key="2">
    <citation type="journal article" date="2015" name="Data Brief">
        <title>Shoot transcriptome of the giant reed, Arundo donax.</title>
        <authorList>
            <person name="Barrero R.A."/>
            <person name="Guerrero F.D."/>
            <person name="Moolhuijzen P."/>
            <person name="Goolsby J.A."/>
            <person name="Tidwell J."/>
            <person name="Bellgard S.E."/>
            <person name="Bellgard M.I."/>
        </authorList>
    </citation>
    <scope>NUCLEOTIDE SEQUENCE</scope>
    <source>
        <tissue evidence="1">Shoot tissue taken approximately 20 cm above the soil surface</tissue>
    </source>
</reference>
<accession>A0A0A8Z2W6</accession>
<sequence>MPIYQNLPPMYIAMQIIGTKTPSQHPIDRFHLSIGPIKRPKAIIKLLMSQSMRRELGRLTSPWRELGRLTSP</sequence>
<dbReference type="AlphaFoldDB" id="A0A0A8Z2W6"/>
<organism evidence="1">
    <name type="scientific">Arundo donax</name>
    <name type="common">Giant reed</name>
    <name type="synonym">Donax arundinaceus</name>
    <dbReference type="NCBI Taxonomy" id="35708"/>
    <lineage>
        <taxon>Eukaryota</taxon>
        <taxon>Viridiplantae</taxon>
        <taxon>Streptophyta</taxon>
        <taxon>Embryophyta</taxon>
        <taxon>Tracheophyta</taxon>
        <taxon>Spermatophyta</taxon>
        <taxon>Magnoliopsida</taxon>
        <taxon>Liliopsida</taxon>
        <taxon>Poales</taxon>
        <taxon>Poaceae</taxon>
        <taxon>PACMAD clade</taxon>
        <taxon>Arundinoideae</taxon>
        <taxon>Arundineae</taxon>
        <taxon>Arundo</taxon>
    </lineage>
</organism>